<evidence type="ECO:0000256" key="3">
    <source>
        <dbReference type="ARBA" id="ARBA00023125"/>
    </source>
</evidence>
<dbReference type="Pfam" id="PF00126">
    <property type="entry name" value="HTH_1"/>
    <property type="match status" value="1"/>
</dbReference>
<keyword evidence="4" id="KW-0804">Transcription</keyword>
<dbReference type="GO" id="GO:0043565">
    <property type="term" value="F:sequence-specific DNA binding"/>
    <property type="evidence" value="ECO:0007669"/>
    <property type="project" value="TreeGrafter"/>
</dbReference>
<evidence type="ECO:0000256" key="2">
    <source>
        <dbReference type="ARBA" id="ARBA00023015"/>
    </source>
</evidence>
<protein>
    <submittedName>
        <fullName evidence="6">D-malate degradation protein R</fullName>
    </submittedName>
</protein>
<dbReference type="InterPro" id="IPR000847">
    <property type="entry name" value="LysR_HTH_N"/>
</dbReference>
<dbReference type="GO" id="GO:0003700">
    <property type="term" value="F:DNA-binding transcription factor activity"/>
    <property type="evidence" value="ECO:0007669"/>
    <property type="project" value="InterPro"/>
</dbReference>
<gene>
    <name evidence="6" type="primary">dmlR_3</name>
    <name evidence="6" type="ORF">TA5114_01342</name>
</gene>
<dbReference type="InterPro" id="IPR005119">
    <property type="entry name" value="LysR_subst-bd"/>
</dbReference>
<dbReference type="Gene3D" id="3.40.190.290">
    <property type="match status" value="1"/>
</dbReference>
<reference evidence="7" key="1">
    <citation type="submission" date="2015-09" db="EMBL/GenBank/DDBJ databases">
        <authorList>
            <person name="Rodrigo-Torres Lidia"/>
            <person name="Arahal R.David."/>
        </authorList>
    </citation>
    <scope>NUCLEOTIDE SEQUENCE [LARGE SCALE GENOMIC DNA]</scope>
    <source>
        <strain evidence="7">CECT 5114</strain>
    </source>
</reference>
<dbReference type="InterPro" id="IPR058163">
    <property type="entry name" value="LysR-type_TF_proteobact-type"/>
</dbReference>
<dbReference type="Gene3D" id="1.10.10.10">
    <property type="entry name" value="Winged helix-like DNA-binding domain superfamily/Winged helix DNA-binding domain"/>
    <property type="match status" value="1"/>
</dbReference>
<dbReference type="CDD" id="cd08422">
    <property type="entry name" value="PBP2_CrgA_like"/>
    <property type="match status" value="1"/>
</dbReference>
<evidence type="ECO:0000256" key="4">
    <source>
        <dbReference type="ARBA" id="ARBA00023163"/>
    </source>
</evidence>
<dbReference type="InterPro" id="IPR036390">
    <property type="entry name" value="WH_DNA-bd_sf"/>
</dbReference>
<dbReference type="EMBL" id="CYUE01000013">
    <property type="protein sequence ID" value="CUK25541.1"/>
    <property type="molecule type" value="Genomic_DNA"/>
</dbReference>
<keyword evidence="3" id="KW-0238">DNA-binding</keyword>
<dbReference type="FunFam" id="1.10.10.10:FF:000001">
    <property type="entry name" value="LysR family transcriptional regulator"/>
    <property type="match status" value="1"/>
</dbReference>
<evidence type="ECO:0000313" key="7">
    <source>
        <dbReference type="Proteomes" id="UP000051184"/>
    </source>
</evidence>
<accession>A0A0P1IPS8</accession>
<dbReference type="SUPFAM" id="SSF46785">
    <property type="entry name" value="Winged helix' DNA-binding domain"/>
    <property type="match status" value="1"/>
</dbReference>
<dbReference type="AlphaFoldDB" id="A0A0P1IPS8"/>
<dbReference type="InterPro" id="IPR036388">
    <property type="entry name" value="WH-like_DNA-bd_sf"/>
</dbReference>
<proteinExistence type="inferred from homology"/>
<dbReference type="Pfam" id="PF03466">
    <property type="entry name" value="LysR_substrate"/>
    <property type="match status" value="1"/>
</dbReference>
<keyword evidence="7" id="KW-1185">Reference proteome</keyword>
<keyword evidence="2" id="KW-0805">Transcription regulation</keyword>
<dbReference type="STRING" id="1715691.TA5113_01602"/>
<feature type="domain" description="HTH lysR-type" evidence="5">
    <location>
        <begin position="1"/>
        <end position="53"/>
    </location>
</feature>
<evidence type="ECO:0000256" key="1">
    <source>
        <dbReference type="ARBA" id="ARBA00009437"/>
    </source>
</evidence>
<dbReference type="GO" id="GO:0006351">
    <property type="term" value="P:DNA-templated transcription"/>
    <property type="evidence" value="ECO:0007669"/>
    <property type="project" value="TreeGrafter"/>
</dbReference>
<comment type="similarity">
    <text evidence="1">Belongs to the LysR transcriptional regulatory family.</text>
</comment>
<dbReference type="Proteomes" id="UP000051184">
    <property type="component" value="Unassembled WGS sequence"/>
</dbReference>
<evidence type="ECO:0000313" key="6">
    <source>
        <dbReference type="EMBL" id="CUK25541.1"/>
    </source>
</evidence>
<dbReference type="PROSITE" id="PS50931">
    <property type="entry name" value="HTH_LYSR"/>
    <property type="match status" value="1"/>
</dbReference>
<name>A0A0P1IPS8_9RHOB</name>
<sequence length="303" mass="33477">MMVFAKVAQTRSFTAAADALGIGRSVVSSHVSQLERNLDMKLLIRSTRSLSLTSQGQILFESCGCIAREIEVVQERLDAQHSEAAGNIRMTCSVNLGTGVFSGMLAEFQRNHPEITIEMILEDRMADVVEEGFDLAVRTGWKDDGRLRLIKLPTPRILICAAQEWVKQNPEIKSPGDLCNVPWVQTSLSTPTGKLRLRHRSGTKKQIEVTPVFSTNAGLAAKLAIIAGAGVGLLPDFAIQEELHKGTIISLLPQWTEEKDHPLSVVVPNQATQSRRVQLLIEFIKTNIQRTHISGDSPKYPRH</sequence>
<organism evidence="6 7">
    <name type="scientific">Cognatishimia activa</name>
    <dbReference type="NCBI Taxonomy" id="1715691"/>
    <lineage>
        <taxon>Bacteria</taxon>
        <taxon>Pseudomonadati</taxon>
        <taxon>Pseudomonadota</taxon>
        <taxon>Alphaproteobacteria</taxon>
        <taxon>Rhodobacterales</taxon>
        <taxon>Paracoccaceae</taxon>
        <taxon>Cognatishimia</taxon>
    </lineage>
</organism>
<dbReference type="SUPFAM" id="SSF53850">
    <property type="entry name" value="Periplasmic binding protein-like II"/>
    <property type="match status" value="1"/>
</dbReference>
<dbReference type="PANTHER" id="PTHR30537">
    <property type="entry name" value="HTH-TYPE TRANSCRIPTIONAL REGULATOR"/>
    <property type="match status" value="1"/>
</dbReference>
<dbReference type="PANTHER" id="PTHR30537:SF5">
    <property type="entry name" value="HTH-TYPE TRANSCRIPTIONAL ACTIVATOR TTDR-RELATED"/>
    <property type="match status" value="1"/>
</dbReference>
<evidence type="ECO:0000259" key="5">
    <source>
        <dbReference type="PROSITE" id="PS50931"/>
    </source>
</evidence>